<dbReference type="OrthoDB" id="2507344at2759"/>
<gene>
    <name evidence="1" type="ORF">MVEN_00133000</name>
</gene>
<protein>
    <submittedName>
        <fullName evidence="1">Uncharacterized protein</fullName>
    </submittedName>
</protein>
<dbReference type="AlphaFoldDB" id="A0A8H6ZAE8"/>
<comment type="caution">
    <text evidence="1">The sequence shown here is derived from an EMBL/GenBank/DDBJ whole genome shotgun (WGS) entry which is preliminary data.</text>
</comment>
<dbReference type="EMBL" id="JACAZI010000001">
    <property type="protein sequence ID" value="KAF7372696.1"/>
    <property type="molecule type" value="Genomic_DNA"/>
</dbReference>
<dbReference type="Proteomes" id="UP000620124">
    <property type="component" value="Unassembled WGS sequence"/>
</dbReference>
<reference evidence="1" key="1">
    <citation type="submission" date="2020-05" db="EMBL/GenBank/DDBJ databases">
        <title>Mycena genomes resolve the evolution of fungal bioluminescence.</title>
        <authorList>
            <person name="Tsai I.J."/>
        </authorList>
    </citation>
    <scope>NUCLEOTIDE SEQUENCE</scope>
    <source>
        <strain evidence="1">CCC161011</strain>
    </source>
</reference>
<proteinExistence type="predicted"/>
<accession>A0A8H6ZAE8</accession>
<evidence type="ECO:0000313" key="1">
    <source>
        <dbReference type="EMBL" id="KAF7372696.1"/>
    </source>
</evidence>
<organism evidence="1 2">
    <name type="scientific">Mycena venus</name>
    <dbReference type="NCBI Taxonomy" id="2733690"/>
    <lineage>
        <taxon>Eukaryota</taxon>
        <taxon>Fungi</taxon>
        <taxon>Dikarya</taxon>
        <taxon>Basidiomycota</taxon>
        <taxon>Agaricomycotina</taxon>
        <taxon>Agaricomycetes</taxon>
        <taxon>Agaricomycetidae</taxon>
        <taxon>Agaricales</taxon>
        <taxon>Marasmiineae</taxon>
        <taxon>Mycenaceae</taxon>
        <taxon>Mycena</taxon>
    </lineage>
</organism>
<sequence length="105" mass="11725">MSEGFGEPSAASKPKTKAGWCEQCIPRVYCEALQTHKWHVHLKKARVEYPDGVAKDITRDPDSHEFHCIRCTYRHKDSQTLRCTAIATAVVPDDPDVHSGAATYA</sequence>
<evidence type="ECO:0000313" key="2">
    <source>
        <dbReference type="Proteomes" id="UP000620124"/>
    </source>
</evidence>
<keyword evidence="2" id="KW-1185">Reference proteome</keyword>
<name>A0A8H6ZAE8_9AGAR</name>